<protein>
    <submittedName>
        <fullName evidence="2">Uncharacterized protein</fullName>
    </submittedName>
</protein>
<organism evidence="2 3">
    <name type="scientific">Penicillium subrubescens</name>
    <dbReference type="NCBI Taxonomy" id="1316194"/>
    <lineage>
        <taxon>Eukaryota</taxon>
        <taxon>Fungi</taxon>
        <taxon>Dikarya</taxon>
        <taxon>Ascomycota</taxon>
        <taxon>Pezizomycotina</taxon>
        <taxon>Eurotiomycetes</taxon>
        <taxon>Eurotiomycetidae</taxon>
        <taxon>Eurotiales</taxon>
        <taxon>Aspergillaceae</taxon>
        <taxon>Penicillium</taxon>
    </lineage>
</organism>
<dbReference type="EMBL" id="MNBE01000307">
    <property type="protein sequence ID" value="OKP11056.1"/>
    <property type="molecule type" value="Genomic_DNA"/>
</dbReference>
<keyword evidence="3" id="KW-1185">Reference proteome</keyword>
<dbReference type="Proteomes" id="UP000186955">
    <property type="component" value="Unassembled WGS sequence"/>
</dbReference>
<feature type="region of interest" description="Disordered" evidence="1">
    <location>
        <begin position="1"/>
        <end position="31"/>
    </location>
</feature>
<accession>A0A1Q5UF09</accession>
<sequence length="49" mass="4836">MSALELDPSQGQPGRPVDISSGAGAGEAGPEIPATAVLGYGVTELLNLE</sequence>
<evidence type="ECO:0000313" key="2">
    <source>
        <dbReference type="EMBL" id="OKP11056.1"/>
    </source>
</evidence>
<name>A0A1Q5UF09_9EURO</name>
<reference evidence="2 3" key="1">
    <citation type="submission" date="2016-10" db="EMBL/GenBank/DDBJ databases">
        <title>Genome sequence of the ascomycete fungus Penicillium subrubescens.</title>
        <authorList>
            <person name="De Vries R.P."/>
            <person name="Peng M."/>
            <person name="Dilokpimol A."/>
            <person name="Hilden K."/>
            <person name="Makela M.R."/>
            <person name="Grigoriev I."/>
            <person name="Riley R."/>
            <person name="Granchi Z."/>
        </authorList>
    </citation>
    <scope>NUCLEOTIDE SEQUENCE [LARGE SCALE GENOMIC DNA]</scope>
    <source>
        <strain evidence="2 3">CBS 132785</strain>
    </source>
</reference>
<dbReference type="AlphaFoldDB" id="A0A1Q5UF09"/>
<comment type="caution">
    <text evidence="2">The sequence shown here is derived from an EMBL/GenBank/DDBJ whole genome shotgun (WGS) entry which is preliminary data.</text>
</comment>
<proteinExistence type="predicted"/>
<evidence type="ECO:0000313" key="3">
    <source>
        <dbReference type="Proteomes" id="UP000186955"/>
    </source>
</evidence>
<evidence type="ECO:0000256" key="1">
    <source>
        <dbReference type="SAM" id="MobiDB-lite"/>
    </source>
</evidence>
<gene>
    <name evidence="2" type="ORF">PENSUB_3492</name>
</gene>